<dbReference type="SUPFAM" id="SSF48403">
    <property type="entry name" value="Ankyrin repeat"/>
    <property type="match status" value="1"/>
</dbReference>
<evidence type="ECO:0000256" key="2">
    <source>
        <dbReference type="ARBA" id="ARBA00023043"/>
    </source>
</evidence>
<accession>A0A382J6I7</accession>
<dbReference type="PROSITE" id="PS50088">
    <property type="entry name" value="ANK_REPEAT"/>
    <property type="match status" value="1"/>
</dbReference>
<evidence type="ECO:0000256" key="1">
    <source>
        <dbReference type="ARBA" id="ARBA00022737"/>
    </source>
</evidence>
<dbReference type="EMBL" id="UINC01071789">
    <property type="protein sequence ID" value="SVC06977.1"/>
    <property type="molecule type" value="Genomic_DNA"/>
</dbReference>
<dbReference type="AlphaFoldDB" id="A0A382J6I7"/>
<dbReference type="Gene3D" id="1.25.40.20">
    <property type="entry name" value="Ankyrin repeat-containing domain"/>
    <property type="match status" value="1"/>
</dbReference>
<evidence type="ECO:0000313" key="3">
    <source>
        <dbReference type="EMBL" id="SVC06977.1"/>
    </source>
</evidence>
<dbReference type="PANTHER" id="PTHR24171:SF8">
    <property type="entry name" value="BRCA1-ASSOCIATED RING DOMAIN PROTEIN 1"/>
    <property type="match status" value="1"/>
</dbReference>
<dbReference type="GO" id="GO:0085020">
    <property type="term" value="P:protein K6-linked ubiquitination"/>
    <property type="evidence" value="ECO:0007669"/>
    <property type="project" value="TreeGrafter"/>
</dbReference>
<dbReference type="Pfam" id="PF12796">
    <property type="entry name" value="Ank_2"/>
    <property type="match status" value="1"/>
</dbReference>
<dbReference type="SMART" id="SM00248">
    <property type="entry name" value="ANK"/>
    <property type="match status" value="1"/>
</dbReference>
<keyword evidence="1" id="KW-0677">Repeat</keyword>
<keyword evidence="2" id="KW-0040">ANK repeat</keyword>
<dbReference type="InterPro" id="IPR002110">
    <property type="entry name" value="Ankyrin_rpt"/>
</dbReference>
<dbReference type="PROSITE" id="PS50297">
    <property type="entry name" value="ANK_REP_REGION"/>
    <property type="match status" value="1"/>
</dbReference>
<protein>
    <submittedName>
        <fullName evidence="3">Uncharacterized protein</fullName>
    </submittedName>
</protein>
<name>A0A382J6I7_9ZZZZ</name>
<dbReference type="InterPro" id="IPR036770">
    <property type="entry name" value="Ankyrin_rpt-contain_sf"/>
</dbReference>
<organism evidence="3">
    <name type="scientific">marine metagenome</name>
    <dbReference type="NCBI Taxonomy" id="408172"/>
    <lineage>
        <taxon>unclassified sequences</taxon>
        <taxon>metagenomes</taxon>
        <taxon>ecological metagenomes</taxon>
    </lineage>
</organism>
<dbReference type="GO" id="GO:0031436">
    <property type="term" value="C:BRCA1-BARD1 complex"/>
    <property type="evidence" value="ECO:0007669"/>
    <property type="project" value="TreeGrafter"/>
</dbReference>
<dbReference type="PANTHER" id="PTHR24171">
    <property type="entry name" value="ANKYRIN REPEAT DOMAIN-CONTAINING PROTEIN 39-RELATED"/>
    <property type="match status" value="1"/>
</dbReference>
<dbReference type="PROSITE" id="PS51257">
    <property type="entry name" value="PROKAR_LIPOPROTEIN"/>
    <property type="match status" value="1"/>
</dbReference>
<feature type="non-terminal residue" evidence="3">
    <location>
        <position position="112"/>
    </location>
</feature>
<reference evidence="3" key="1">
    <citation type="submission" date="2018-05" db="EMBL/GenBank/DDBJ databases">
        <authorList>
            <person name="Lanie J.A."/>
            <person name="Ng W.-L."/>
            <person name="Kazmierczak K.M."/>
            <person name="Andrzejewski T.M."/>
            <person name="Davidsen T.M."/>
            <person name="Wayne K.J."/>
            <person name="Tettelin H."/>
            <person name="Glass J.I."/>
            <person name="Rusch D."/>
            <person name="Podicherti R."/>
            <person name="Tsui H.-C.T."/>
            <person name="Winkler M.E."/>
        </authorList>
    </citation>
    <scope>NUCLEOTIDE SEQUENCE</scope>
</reference>
<gene>
    <name evidence="3" type="ORF">METZ01_LOCUS259831</name>
</gene>
<sequence>MKQLITPTIVATILFVGCGKSQQSSPPVDTKLVEPVAEAPKPMAIKAPDISIHDATKAGNIEALKQHLATGTDVNAKDENGLTPLHEAAWGVHKEIVELLIKNGADVNAKTS</sequence>
<dbReference type="GO" id="GO:0004842">
    <property type="term" value="F:ubiquitin-protein transferase activity"/>
    <property type="evidence" value="ECO:0007669"/>
    <property type="project" value="TreeGrafter"/>
</dbReference>
<dbReference type="GO" id="GO:0070531">
    <property type="term" value="C:BRCA1-A complex"/>
    <property type="evidence" value="ECO:0007669"/>
    <property type="project" value="TreeGrafter"/>
</dbReference>
<proteinExistence type="predicted"/>